<dbReference type="Pfam" id="PF14520">
    <property type="entry name" value="HHH_5"/>
    <property type="match status" value="1"/>
</dbReference>
<feature type="binding site" evidence="14">
    <location>
        <begin position="83"/>
        <end position="84"/>
    </location>
    <ligand>
        <name>NAD(+)</name>
        <dbReference type="ChEBI" id="CHEBI:57540"/>
    </ligand>
</feature>
<dbReference type="InterPro" id="IPR004149">
    <property type="entry name" value="Znf_DNAligase_C4"/>
</dbReference>
<dbReference type="SMART" id="SM00278">
    <property type="entry name" value="HhH1"/>
    <property type="match status" value="2"/>
</dbReference>
<evidence type="ECO:0000256" key="11">
    <source>
        <dbReference type="ARBA" id="ARBA00023204"/>
    </source>
</evidence>
<dbReference type="EMBL" id="MGFG01000029">
    <property type="protein sequence ID" value="OGM00573.1"/>
    <property type="molecule type" value="Genomic_DNA"/>
</dbReference>
<dbReference type="InterPro" id="IPR003583">
    <property type="entry name" value="Hlx-hairpin-Hlx_DNA-bd_motif"/>
</dbReference>
<dbReference type="InterPro" id="IPR010994">
    <property type="entry name" value="RuvA_2-like"/>
</dbReference>
<dbReference type="Gene3D" id="3.30.470.30">
    <property type="entry name" value="DNA ligase/mRNA capping enzyme"/>
    <property type="match status" value="1"/>
</dbReference>
<sequence>MNEREAKKRISQLREAINHHRYLYHVLDQEEISEAALDSLKHELLTLEREYPNLVTPDSPTQRVEGRPLDGFSKVSHHTRMLSLEDVFSEEELEDWERRLIKLTNEPIRDYYVEVKMDGLAVSLVYENGLLVTGATRGDGSVGEDVTANLRTVEAIPLRLRVPESRELEEFAKKHHGRLDEELLHHRITSLDGRIEVRGEVFMPKSSFEELNRRQEQAGQSLFANPRNAAAGSIRQLDPSVVQERCLDFFGYTLLGEFGLGTHEQSHDLMRLLGVRTNPLSQHVESLSGVREFYFGIQKKRDRLPYWIDGTVVVVNDNKVFDELGVIGKTPRGSVAYKFPAEQVTTIVEDIRVQVGRTGAITPVAVMRPVKVAGTTVAHATLHNQDEIDRLDVRIGDTVVIEKAGDVIPKVIRVIKEARLGDERRFSLPKTCPVCGESVRREPDGVAFYCTNQNCFAQSCERVIHFVAKGGINADGIGEKMIEQFMDQGLIRDAADLFLLRPEDLMELEGFGEKSAENVVIAIKVSSKVPLRKFLVALGIRHVGTQIAADLATEFKTLAALRNSSAEEIAAVEGVGQVVAESIESYFRDVKNIDLLDRLLEHLTVQPDPGRKSVSGPLLGKSFVLTGTLESLTREQAKEQIVALGGRVSGSVSARIDYVLVGADPGSKIDQARKLGVAILNEQDFLTMVNQ</sequence>
<comment type="catalytic activity">
    <reaction evidence="12 14 15">
        <text>NAD(+) + (deoxyribonucleotide)n-3'-hydroxyl + 5'-phospho-(deoxyribonucleotide)m = (deoxyribonucleotide)n+m + AMP + beta-nicotinamide D-nucleotide.</text>
        <dbReference type="EC" id="6.5.1.2"/>
    </reaction>
</comment>
<dbReference type="Pfam" id="PF00533">
    <property type="entry name" value="BRCT"/>
    <property type="match status" value="1"/>
</dbReference>
<dbReference type="GO" id="GO:0046872">
    <property type="term" value="F:metal ion binding"/>
    <property type="evidence" value="ECO:0007669"/>
    <property type="project" value="UniProtKB-KW"/>
</dbReference>
<evidence type="ECO:0000259" key="16">
    <source>
        <dbReference type="PROSITE" id="PS50172"/>
    </source>
</evidence>
<keyword evidence="10 14" id="KW-0520">NAD</keyword>
<comment type="cofactor">
    <cofactor evidence="14">
        <name>Mg(2+)</name>
        <dbReference type="ChEBI" id="CHEBI:18420"/>
    </cofactor>
    <cofactor evidence="14">
        <name>Mn(2+)</name>
        <dbReference type="ChEBI" id="CHEBI:29035"/>
    </cofactor>
</comment>
<dbReference type="SMART" id="SM00532">
    <property type="entry name" value="LIGANc"/>
    <property type="match status" value="1"/>
</dbReference>
<feature type="active site" description="N6-AMP-lysine intermediate" evidence="14">
    <location>
        <position position="116"/>
    </location>
</feature>
<comment type="caution">
    <text evidence="14">Lacks conserved residue(s) required for the propagation of feature annotation.</text>
</comment>
<dbReference type="Pfam" id="PF03120">
    <property type="entry name" value="OB_DNA_ligase"/>
    <property type="match status" value="1"/>
</dbReference>
<keyword evidence="7 14" id="KW-0227">DNA damage</keyword>
<dbReference type="SMART" id="SM00292">
    <property type="entry name" value="BRCT"/>
    <property type="match status" value="1"/>
</dbReference>
<dbReference type="HAMAP" id="MF_01588">
    <property type="entry name" value="DNA_ligase_A"/>
    <property type="match status" value="1"/>
</dbReference>
<feature type="binding site" evidence="14">
    <location>
        <position position="435"/>
    </location>
    <ligand>
        <name>Zn(2+)</name>
        <dbReference type="ChEBI" id="CHEBI:29105"/>
    </ligand>
</feature>
<keyword evidence="11 14" id="KW-0234">DNA repair</keyword>
<evidence type="ECO:0000256" key="3">
    <source>
        <dbReference type="ARBA" id="ARBA00013308"/>
    </source>
</evidence>
<dbReference type="STRING" id="1802424.A2480_04495"/>
<comment type="function">
    <text evidence="1 14">DNA ligase that catalyzes the formation of phosphodiester linkages between 5'-phosphoryl and 3'-hydroxyl groups in double-stranded DNA using NAD as a coenzyme and as the energy source for the reaction. It is essential for DNA replication and repair of damaged DNA.</text>
</comment>
<evidence type="ECO:0000256" key="7">
    <source>
        <dbReference type="ARBA" id="ARBA00022763"/>
    </source>
</evidence>
<dbReference type="Pfam" id="PF12826">
    <property type="entry name" value="HHH_2"/>
    <property type="match status" value="1"/>
</dbReference>
<dbReference type="InterPro" id="IPR013840">
    <property type="entry name" value="DNAligase_N"/>
</dbReference>
<dbReference type="Pfam" id="PF01653">
    <property type="entry name" value="DNA_ligase_aden"/>
    <property type="match status" value="2"/>
</dbReference>
<dbReference type="InterPro" id="IPR033136">
    <property type="entry name" value="DNA_ligase_CS"/>
</dbReference>
<dbReference type="Gene3D" id="1.10.287.610">
    <property type="entry name" value="Helix hairpin bin"/>
    <property type="match status" value="1"/>
</dbReference>
<dbReference type="AlphaFoldDB" id="A0A1F7WCP8"/>
<dbReference type="InterPro" id="IPR041663">
    <property type="entry name" value="DisA/LigA_HHH"/>
</dbReference>
<keyword evidence="4 14" id="KW-0436">Ligase</keyword>
<dbReference type="InterPro" id="IPR004150">
    <property type="entry name" value="NAD_DNA_ligase_OB"/>
</dbReference>
<feature type="binding site" evidence="14">
    <location>
        <position position="200"/>
    </location>
    <ligand>
        <name>NAD(+)</name>
        <dbReference type="ChEBI" id="CHEBI:57540"/>
    </ligand>
</feature>
<keyword evidence="6 14" id="KW-0479">Metal-binding</keyword>
<dbReference type="SUPFAM" id="SSF56091">
    <property type="entry name" value="DNA ligase/mRNA capping enzyme, catalytic domain"/>
    <property type="match status" value="1"/>
</dbReference>
<comment type="similarity">
    <text evidence="13 14">Belongs to the NAD-dependent DNA ligase family. LigA subfamily.</text>
</comment>
<evidence type="ECO:0000256" key="14">
    <source>
        <dbReference type="HAMAP-Rule" id="MF_01588"/>
    </source>
</evidence>
<evidence type="ECO:0000256" key="15">
    <source>
        <dbReference type="RuleBase" id="RU000618"/>
    </source>
</evidence>
<dbReference type="InterPro" id="IPR018239">
    <property type="entry name" value="DNA_ligase_AS"/>
</dbReference>
<dbReference type="GO" id="GO:0003677">
    <property type="term" value="F:DNA binding"/>
    <property type="evidence" value="ECO:0007669"/>
    <property type="project" value="InterPro"/>
</dbReference>
<feature type="binding site" evidence="14">
    <location>
        <position position="114"/>
    </location>
    <ligand>
        <name>NAD(+)</name>
        <dbReference type="ChEBI" id="CHEBI:57540"/>
    </ligand>
</feature>
<name>A0A1F7WCP8_9BACT</name>
<dbReference type="SUPFAM" id="SSF52113">
    <property type="entry name" value="BRCT domain"/>
    <property type="match status" value="1"/>
</dbReference>
<evidence type="ECO:0000256" key="2">
    <source>
        <dbReference type="ARBA" id="ARBA00012722"/>
    </source>
</evidence>
<evidence type="ECO:0000256" key="6">
    <source>
        <dbReference type="ARBA" id="ARBA00022723"/>
    </source>
</evidence>
<dbReference type="PROSITE" id="PS01056">
    <property type="entry name" value="DNA_LIGASE_N2"/>
    <property type="match status" value="1"/>
</dbReference>
<evidence type="ECO:0000256" key="8">
    <source>
        <dbReference type="ARBA" id="ARBA00022833"/>
    </source>
</evidence>
<comment type="caution">
    <text evidence="17">The sequence shown here is derived from an EMBL/GenBank/DDBJ whole genome shotgun (WGS) entry which is preliminary data.</text>
</comment>
<dbReference type="SUPFAM" id="SSF50249">
    <property type="entry name" value="Nucleic acid-binding proteins"/>
    <property type="match status" value="1"/>
</dbReference>
<evidence type="ECO:0000256" key="10">
    <source>
        <dbReference type="ARBA" id="ARBA00023027"/>
    </source>
</evidence>
<dbReference type="PANTHER" id="PTHR23389:SF9">
    <property type="entry name" value="DNA LIGASE"/>
    <property type="match status" value="1"/>
</dbReference>
<feature type="binding site" evidence="14">
    <location>
        <position position="137"/>
    </location>
    <ligand>
        <name>NAD(+)</name>
        <dbReference type="ChEBI" id="CHEBI:57540"/>
    </ligand>
</feature>
<feature type="binding site" evidence="14">
    <location>
        <position position="455"/>
    </location>
    <ligand>
        <name>Zn(2+)</name>
        <dbReference type="ChEBI" id="CHEBI:29105"/>
    </ligand>
</feature>
<keyword evidence="8 14" id="KW-0862">Zinc</keyword>
<reference evidence="17 18" key="1">
    <citation type="journal article" date="2016" name="Nat. Commun.">
        <title>Thousands of microbial genomes shed light on interconnected biogeochemical processes in an aquifer system.</title>
        <authorList>
            <person name="Anantharaman K."/>
            <person name="Brown C.T."/>
            <person name="Hug L.A."/>
            <person name="Sharon I."/>
            <person name="Castelle C.J."/>
            <person name="Probst A.J."/>
            <person name="Thomas B.C."/>
            <person name="Singh A."/>
            <person name="Wilkins M.J."/>
            <person name="Karaoz U."/>
            <person name="Brodie E.L."/>
            <person name="Williams K.H."/>
            <person name="Hubbard S.S."/>
            <person name="Banfield J.F."/>
        </authorList>
    </citation>
    <scope>NUCLEOTIDE SEQUENCE [LARGE SCALE GENOMIC DNA]</scope>
</reference>
<dbReference type="EC" id="6.5.1.2" evidence="2 14"/>
<feature type="domain" description="BRCT" evidence="16">
    <location>
        <begin position="613"/>
        <end position="691"/>
    </location>
</feature>
<dbReference type="InterPro" id="IPR012340">
    <property type="entry name" value="NA-bd_OB-fold"/>
</dbReference>
<dbReference type="Gene3D" id="3.40.50.10190">
    <property type="entry name" value="BRCT domain"/>
    <property type="match status" value="1"/>
</dbReference>
<dbReference type="CDD" id="cd00114">
    <property type="entry name" value="LIGANc"/>
    <property type="match status" value="1"/>
</dbReference>
<feature type="binding site" evidence="14">
    <location>
        <position position="338"/>
    </location>
    <ligand>
        <name>NAD(+)</name>
        <dbReference type="ChEBI" id="CHEBI:57540"/>
    </ligand>
</feature>
<dbReference type="GO" id="GO:0006281">
    <property type="term" value="P:DNA repair"/>
    <property type="evidence" value="ECO:0007669"/>
    <property type="project" value="UniProtKB-KW"/>
</dbReference>
<gene>
    <name evidence="14" type="primary">ligA</name>
    <name evidence="17" type="ORF">A2480_04495</name>
</gene>
<dbReference type="SUPFAM" id="SSF47781">
    <property type="entry name" value="RuvA domain 2-like"/>
    <property type="match status" value="1"/>
</dbReference>
<dbReference type="PROSITE" id="PS50172">
    <property type="entry name" value="BRCT"/>
    <property type="match status" value="1"/>
</dbReference>
<proteinExistence type="inferred from homology"/>
<protein>
    <recommendedName>
        <fullName evidence="3 14">DNA ligase</fullName>
        <ecNumber evidence="2 14">6.5.1.2</ecNumber>
    </recommendedName>
    <alternativeName>
        <fullName evidence="14">Polydeoxyribonucleotide synthase [NAD(+)]</fullName>
    </alternativeName>
</protein>
<dbReference type="CDD" id="cd17748">
    <property type="entry name" value="BRCT_DNA_ligase_like"/>
    <property type="match status" value="1"/>
</dbReference>
<keyword evidence="14" id="KW-0464">Manganese</keyword>
<dbReference type="Gene3D" id="1.10.150.20">
    <property type="entry name" value="5' to 3' exonuclease, C-terminal subdomain"/>
    <property type="match status" value="2"/>
</dbReference>
<evidence type="ECO:0000256" key="4">
    <source>
        <dbReference type="ARBA" id="ARBA00022598"/>
    </source>
</evidence>
<dbReference type="InterPro" id="IPR001357">
    <property type="entry name" value="BRCT_dom"/>
</dbReference>
<dbReference type="PIRSF" id="PIRSF001604">
    <property type="entry name" value="LigA"/>
    <property type="match status" value="1"/>
</dbReference>
<dbReference type="NCBIfam" id="NF005932">
    <property type="entry name" value="PRK07956.1"/>
    <property type="match status" value="1"/>
</dbReference>
<dbReference type="Gene3D" id="6.20.10.30">
    <property type="match status" value="1"/>
</dbReference>
<evidence type="ECO:0000313" key="17">
    <source>
        <dbReference type="EMBL" id="OGM00573.1"/>
    </source>
</evidence>
<evidence type="ECO:0000256" key="1">
    <source>
        <dbReference type="ARBA" id="ARBA00004067"/>
    </source>
</evidence>
<keyword evidence="5 14" id="KW-0235">DNA replication</keyword>
<accession>A0A1F7WCP8</accession>
<dbReference type="PROSITE" id="PS01055">
    <property type="entry name" value="DNA_LIGASE_N1"/>
    <property type="match status" value="1"/>
</dbReference>
<dbReference type="Pfam" id="PF03119">
    <property type="entry name" value="DNA_ligase_ZBD"/>
    <property type="match status" value="1"/>
</dbReference>
<dbReference type="GO" id="GO:0003911">
    <property type="term" value="F:DNA ligase (NAD+) activity"/>
    <property type="evidence" value="ECO:0007669"/>
    <property type="project" value="UniProtKB-UniRule"/>
</dbReference>
<dbReference type="InterPro" id="IPR013839">
    <property type="entry name" value="DNAligase_adenylation"/>
</dbReference>
<evidence type="ECO:0000256" key="12">
    <source>
        <dbReference type="ARBA" id="ARBA00034005"/>
    </source>
</evidence>
<dbReference type="GO" id="GO:0006260">
    <property type="term" value="P:DNA replication"/>
    <property type="evidence" value="ECO:0007669"/>
    <property type="project" value="UniProtKB-KW"/>
</dbReference>
<dbReference type="Gene3D" id="2.40.50.140">
    <property type="entry name" value="Nucleic acid-binding proteins"/>
    <property type="match status" value="1"/>
</dbReference>
<dbReference type="NCBIfam" id="TIGR00575">
    <property type="entry name" value="dnlj"/>
    <property type="match status" value="1"/>
</dbReference>
<dbReference type="FunFam" id="2.40.50.140:FF:000012">
    <property type="entry name" value="DNA ligase"/>
    <property type="match status" value="1"/>
</dbReference>
<dbReference type="FunFam" id="1.10.150.20:FF:000006">
    <property type="entry name" value="DNA ligase"/>
    <property type="match status" value="1"/>
</dbReference>
<keyword evidence="9 14" id="KW-0460">Magnesium</keyword>
<dbReference type="InterPro" id="IPR001679">
    <property type="entry name" value="DNA_ligase"/>
</dbReference>
<organism evidence="17 18">
    <name type="scientific">Candidatus Uhrbacteria bacterium RIFOXYC2_FULL_47_19</name>
    <dbReference type="NCBI Taxonomy" id="1802424"/>
    <lineage>
        <taxon>Bacteria</taxon>
        <taxon>Candidatus Uhriibacteriota</taxon>
    </lineage>
</organism>
<dbReference type="Proteomes" id="UP000176988">
    <property type="component" value="Unassembled WGS sequence"/>
</dbReference>
<evidence type="ECO:0000256" key="9">
    <source>
        <dbReference type="ARBA" id="ARBA00022842"/>
    </source>
</evidence>
<dbReference type="PANTHER" id="PTHR23389">
    <property type="entry name" value="CHROMOSOME TRANSMISSION FIDELITY FACTOR 18"/>
    <property type="match status" value="1"/>
</dbReference>
<dbReference type="GO" id="GO:0005829">
    <property type="term" value="C:cytosol"/>
    <property type="evidence" value="ECO:0007669"/>
    <property type="project" value="TreeGrafter"/>
</dbReference>
<feature type="binding site" evidence="14">
    <location>
        <position position="432"/>
    </location>
    <ligand>
        <name>Zn(2+)</name>
        <dbReference type="ChEBI" id="CHEBI:29105"/>
    </ligand>
</feature>
<dbReference type="InterPro" id="IPR036420">
    <property type="entry name" value="BRCT_dom_sf"/>
</dbReference>
<evidence type="ECO:0000256" key="5">
    <source>
        <dbReference type="ARBA" id="ARBA00022705"/>
    </source>
</evidence>
<evidence type="ECO:0000256" key="13">
    <source>
        <dbReference type="ARBA" id="ARBA00060881"/>
    </source>
</evidence>
<evidence type="ECO:0000313" key="18">
    <source>
        <dbReference type="Proteomes" id="UP000176988"/>
    </source>
</evidence>